<dbReference type="InterPro" id="IPR052789">
    <property type="entry name" value="SSUH2_homolog"/>
</dbReference>
<accession>A0A9Q9ZIZ7</accession>
<organism evidence="1">
    <name type="scientific">Cyprinus carpio</name>
    <name type="common">Common carp</name>
    <dbReference type="NCBI Taxonomy" id="7962"/>
    <lineage>
        <taxon>Eukaryota</taxon>
        <taxon>Metazoa</taxon>
        <taxon>Chordata</taxon>
        <taxon>Craniata</taxon>
        <taxon>Vertebrata</taxon>
        <taxon>Euteleostomi</taxon>
        <taxon>Actinopterygii</taxon>
        <taxon>Neopterygii</taxon>
        <taxon>Teleostei</taxon>
        <taxon>Ostariophysi</taxon>
        <taxon>Cypriniformes</taxon>
        <taxon>Cyprinidae</taxon>
        <taxon>Cyprininae</taxon>
        <taxon>Cyprinus</taxon>
    </lineage>
</organism>
<dbReference type="OrthoDB" id="3355217at2759"/>
<evidence type="ECO:0000313" key="1">
    <source>
        <dbReference type="RefSeq" id="XP_018965886.1"/>
    </source>
</evidence>
<dbReference type="Proteomes" id="UP001155660">
    <property type="component" value="Chromosome B22"/>
</dbReference>
<dbReference type="AlphaFoldDB" id="A0A9Q9ZIZ7"/>
<reference evidence="1" key="1">
    <citation type="submission" date="2025-08" db="UniProtKB">
        <authorList>
            <consortium name="RefSeq"/>
        </authorList>
    </citation>
    <scope>IDENTIFICATION</scope>
    <source>
        <tissue evidence="1">Muscle</tissue>
    </source>
</reference>
<gene>
    <name evidence="1" type="primary">LOC109096711</name>
</gene>
<dbReference type="GeneID" id="109096711"/>
<dbReference type="PANTHER" id="PTHR48465">
    <property type="entry name" value="PROTEIN SSUH2 HOMOLOG"/>
    <property type="match status" value="1"/>
</dbReference>
<dbReference type="PANTHER" id="PTHR48465:SF1">
    <property type="entry name" value="PROTEIN SSUH2 HOMOLOG"/>
    <property type="match status" value="1"/>
</dbReference>
<sequence>MCNGYRKLVYSMQLTVTWKNQVFVFIPNRVPGFPLKKFEKVSGEAFFVDDNLSWYTSIHSFCCEPHPKASEQKLNQQSAAKCTAKLWCQTIALVPLTHVFYAYSGEDYEKTKFTPPNTLLLAAFCKN</sequence>
<dbReference type="KEGG" id="ccar:109096711"/>
<dbReference type="RefSeq" id="XP_018965886.1">
    <property type="nucleotide sequence ID" value="XM_019110341.2"/>
</dbReference>
<proteinExistence type="predicted"/>
<protein>
    <submittedName>
        <fullName evidence="1">Protein SSUH2 homolog</fullName>
    </submittedName>
</protein>
<name>A0A9Q9ZIZ7_CYPCA</name>